<dbReference type="PANTHER" id="PTHR46517">
    <property type="entry name" value="FRUCTOSE-2,6-BISPHOSPHATASE TIGAR"/>
    <property type="match status" value="1"/>
</dbReference>
<dbReference type="GO" id="GO:0045820">
    <property type="term" value="P:negative regulation of glycolytic process"/>
    <property type="evidence" value="ECO:0007669"/>
    <property type="project" value="TreeGrafter"/>
</dbReference>
<dbReference type="Proteomes" id="UP000051673">
    <property type="component" value="Unassembled WGS sequence"/>
</dbReference>
<feature type="site" description="Transition state stabilizer" evidence="4">
    <location>
        <position position="178"/>
    </location>
</feature>
<evidence type="ECO:0000313" key="6">
    <source>
        <dbReference type="Proteomes" id="UP000051673"/>
    </source>
</evidence>
<dbReference type="PATRIC" id="fig|1620.3.peg.1085"/>
<dbReference type="SMART" id="SM00855">
    <property type="entry name" value="PGAM"/>
    <property type="match status" value="1"/>
</dbReference>
<proteinExistence type="predicted"/>
<evidence type="ECO:0000256" key="1">
    <source>
        <dbReference type="ARBA" id="ARBA00022801"/>
    </source>
</evidence>
<gene>
    <name evidence="5" type="ORF">IV67_GL001070</name>
</gene>
<keyword evidence="1" id="KW-0378">Hydrolase</keyword>
<feature type="binding site" evidence="3">
    <location>
        <position position="59"/>
    </location>
    <ligand>
        <name>substrate</name>
    </ligand>
</feature>
<protein>
    <submittedName>
        <fullName evidence="5">Phosphoglycerate mutase</fullName>
    </submittedName>
</protein>
<feature type="active site" description="Tele-phosphohistidine intermediate" evidence="2">
    <location>
        <position position="10"/>
    </location>
</feature>
<accession>A0A0R2JPB9</accession>
<keyword evidence="6" id="KW-1185">Reference proteome</keyword>
<dbReference type="Gene3D" id="3.40.50.1240">
    <property type="entry name" value="Phosphoglycerate mutase-like"/>
    <property type="match status" value="1"/>
</dbReference>
<dbReference type="OrthoDB" id="4131070at2"/>
<dbReference type="GO" id="GO:0005829">
    <property type="term" value="C:cytosol"/>
    <property type="evidence" value="ECO:0007669"/>
    <property type="project" value="TreeGrafter"/>
</dbReference>
<dbReference type="InterPro" id="IPR029033">
    <property type="entry name" value="His_PPase_superfam"/>
</dbReference>
<comment type="caution">
    <text evidence="5">The sequence shown here is derived from an EMBL/GenBank/DDBJ whole genome shotgun (WGS) entry which is preliminary data.</text>
</comment>
<sequence length="226" mass="25128">MSFNLYLVRHGQTYLNKYGRMQGWSDAPLTESGITDADAAGKRLANVDFAGAYSSDLSRARITAEHILAQNDQSGDLTAPVELPGFREVFFGVYEGLRGDEIAGEIAAEKQLVDADKITSYGDLTKHLTMDGTMDTFHEVDPYHDAESAEMFWKRFDVALDTVRENHKDGDNVLVVAHGTVVRNVAGRFDSEKTTHIAPQNGMVSVWEVTDDDLKMKAYNDTTTIW</sequence>
<evidence type="ECO:0000313" key="5">
    <source>
        <dbReference type="EMBL" id="KRN76020.1"/>
    </source>
</evidence>
<organism evidence="5 6">
    <name type="scientific">Weissella minor</name>
    <dbReference type="NCBI Taxonomy" id="1620"/>
    <lineage>
        <taxon>Bacteria</taxon>
        <taxon>Bacillati</taxon>
        <taxon>Bacillota</taxon>
        <taxon>Bacilli</taxon>
        <taxon>Lactobacillales</taxon>
        <taxon>Lactobacillaceae</taxon>
        <taxon>Weissella</taxon>
    </lineage>
</organism>
<dbReference type="GO" id="GO:0004331">
    <property type="term" value="F:fructose-2,6-bisphosphate 2-phosphatase activity"/>
    <property type="evidence" value="ECO:0007669"/>
    <property type="project" value="TreeGrafter"/>
</dbReference>
<evidence type="ECO:0000256" key="4">
    <source>
        <dbReference type="PIRSR" id="PIRSR613078-3"/>
    </source>
</evidence>
<evidence type="ECO:0000256" key="2">
    <source>
        <dbReference type="PIRSR" id="PIRSR613078-1"/>
    </source>
</evidence>
<dbReference type="CDD" id="cd07067">
    <property type="entry name" value="HP_PGM_like"/>
    <property type="match status" value="1"/>
</dbReference>
<dbReference type="InterPro" id="IPR013078">
    <property type="entry name" value="His_Pase_superF_clade-1"/>
</dbReference>
<dbReference type="Pfam" id="PF00300">
    <property type="entry name" value="His_Phos_1"/>
    <property type="match status" value="1"/>
</dbReference>
<dbReference type="InterPro" id="IPR051695">
    <property type="entry name" value="Phosphoglycerate_Mutase"/>
</dbReference>
<evidence type="ECO:0000256" key="3">
    <source>
        <dbReference type="PIRSR" id="PIRSR613078-2"/>
    </source>
</evidence>
<dbReference type="PANTHER" id="PTHR46517:SF1">
    <property type="entry name" value="FRUCTOSE-2,6-BISPHOSPHATASE TIGAR"/>
    <property type="match status" value="1"/>
</dbReference>
<dbReference type="STRING" id="1620.IV67_GL001070"/>
<dbReference type="RefSeq" id="WP_057788873.1">
    <property type="nucleotide sequence ID" value="NZ_JQCD01000031.1"/>
</dbReference>
<reference evidence="5 6" key="1">
    <citation type="journal article" date="2015" name="Genome Announc.">
        <title>Expanding the biotechnology potential of lactobacilli through comparative genomics of 213 strains and associated genera.</title>
        <authorList>
            <person name="Sun Z."/>
            <person name="Harris H.M."/>
            <person name="McCann A."/>
            <person name="Guo C."/>
            <person name="Argimon S."/>
            <person name="Zhang W."/>
            <person name="Yang X."/>
            <person name="Jeffery I.B."/>
            <person name="Cooney J.C."/>
            <person name="Kagawa T.F."/>
            <person name="Liu W."/>
            <person name="Song Y."/>
            <person name="Salvetti E."/>
            <person name="Wrobel A."/>
            <person name="Rasinkangas P."/>
            <person name="Parkhill J."/>
            <person name="Rea M.C."/>
            <person name="O'Sullivan O."/>
            <person name="Ritari J."/>
            <person name="Douillard F.P."/>
            <person name="Paul Ross R."/>
            <person name="Yang R."/>
            <person name="Briner A.E."/>
            <person name="Felis G.E."/>
            <person name="de Vos W.M."/>
            <person name="Barrangou R."/>
            <person name="Klaenhammer T.R."/>
            <person name="Caufield P.W."/>
            <person name="Cui Y."/>
            <person name="Zhang H."/>
            <person name="O'Toole P.W."/>
        </authorList>
    </citation>
    <scope>NUCLEOTIDE SEQUENCE [LARGE SCALE GENOMIC DNA]</scope>
    <source>
        <strain evidence="5 6">DSM 20014</strain>
    </source>
</reference>
<name>A0A0R2JPB9_9LACO</name>
<dbReference type="SUPFAM" id="SSF53254">
    <property type="entry name" value="Phosphoglycerate mutase-like"/>
    <property type="match status" value="1"/>
</dbReference>
<feature type="active site" description="Proton donor/acceptor" evidence="2">
    <location>
        <position position="88"/>
    </location>
</feature>
<dbReference type="AlphaFoldDB" id="A0A0R2JPB9"/>
<dbReference type="PIRSF" id="PIRSF000709">
    <property type="entry name" value="6PFK_2-Ptase"/>
    <property type="match status" value="1"/>
</dbReference>
<dbReference type="EMBL" id="JQCD01000031">
    <property type="protein sequence ID" value="KRN76020.1"/>
    <property type="molecule type" value="Genomic_DNA"/>
</dbReference>
<feature type="binding site" evidence="3">
    <location>
        <begin position="9"/>
        <end position="16"/>
    </location>
    <ligand>
        <name>substrate</name>
    </ligand>
</feature>
<dbReference type="GO" id="GO:0043456">
    <property type="term" value="P:regulation of pentose-phosphate shunt"/>
    <property type="evidence" value="ECO:0007669"/>
    <property type="project" value="TreeGrafter"/>
</dbReference>